<feature type="transmembrane region" description="Helical" evidence="8">
    <location>
        <begin position="20"/>
        <end position="41"/>
    </location>
</feature>
<dbReference type="Gene3D" id="1.10.630.10">
    <property type="entry name" value="Cytochrome P450"/>
    <property type="match status" value="1"/>
</dbReference>
<dbReference type="OrthoDB" id="1844152at2759"/>
<evidence type="ECO:0000256" key="4">
    <source>
        <dbReference type="ARBA" id="ARBA00023002"/>
    </source>
</evidence>
<name>A0A8T9B8F5_9HELO</name>
<keyword evidence="5 7" id="KW-0408">Iron</keyword>
<evidence type="ECO:0000256" key="3">
    <source>
        <dbReference type="ARBA" id="ARBA00022723"/>
    </source>
</evidence>
<keyword evidence="10" id="KW-1185">Reference proteome</keyword>
<sequence length="520" mass="59059">MATAWPREIVIPAPQEWPFSLALAVVFMLYLSSVLSVQLLGGSFPLAGVKSIFEPRILTNYRFFKNNIGVVNEGYKKFKGKAFKFARNDADMIVLPPHYIDEINELPISVANPTLAHAHNLLGQYTGMDLILRSNLHFRMIQTKLTPHLGRMTGPMQDELDYAIRQDFPEAKEWTSFEPYHVILRCVARISARAFIGLPRCRSETWLDISTNFTENIFVSVVMMRLLPTWTLPFISWVLPSLYTGKGYIRKSQKFLVDEIKHRRSLIDQGKLTGDSEEGRNLLTWMIECAEGSERDPAHLAHLEVVISLASIHTSQMNAVHVLYDLATYPEHILELRGEIEAVASEEAGWKKTSYSKLSKLDSFLRESQRVSPPSVLSLHRVMVGSHTLHDGTKLPAGSHICMATNAIQNDPSVTPNPEVFDGFRSYKKRQRDGERHMHQFATTEKNVLNFGHGKYACPGRFFASLEIKVILVRLIMDYDFKLAPGSGRPGNLRAHEFIFPNPKGELLVKRRSEKRLSPF</sequence>
<dbReference type="GO" id="GO:0004497">
    <property type="term" value="F:monooxygenase activity"/>
    <property type="evidence" value="ECO:0007669"/>
    <property type="project" value="UniProtKB-KW"/>
</dbReference>
<dbReference type="AlphaFoldDB" id="A0A8T9B8F5"/>
<reference evidence="9 10" key="1">
    <citation type="submission" date="2018-05" db="EMBL/GenBank/DDBJ databases">
        <title>Whole genome sequencing for identification of molecular markers to develop diagnostic detection tools for the regulated plant pathogen Lachnellula willkommii.</title>
        <authorList>
            <person name="Giroux E."/>
            <person name="Bilodeau G."/>
        </authorList>
    </citation>
    <scope>NUCLEOTIDE SEQUENCE [LARGE SCALE GENOMIC DNA]</scope>
    <source>
        <strain evidence="9 10">CBS 203.66</strain>
    </source>
</reference>
<evidence type="ECO:0000313" key="10">
    <source>
        <dbReference type="Proteomes" id="UP000469559"/>
    </source>
</evidence>
<evidence type="ECO:0000256" key="7">
    <source>
        <dbReference type="PIRSR" id="PIRSR602403-1"/>
    </source>
</evidence>
<keyword evidence="8" id="KW-0812">Transmembrane</keyword>
<keyword evidence="6" id="KW-0503">Monooxygenase</keyword>
<organism evidence="9 10">
    <name type="scientific">Lachnellula arida</name>
    <dbReference type="NCBI Taxonomy" id="1316785"/>
    <lineage>
        <taxon>Eukaryota</taxon>
        <taxon>Fungi</taxon>
        <taxon>Dikarya</taxon>
        <taxon>Ascomycota</taxon>
        <taxon>Pezizomycotina</taxon>
        <taxon>Leotiomycetes</taxon>
        <taxon>Helotiales</taxon>
        <taxon>Lachnaceae</taxon>
        <taxon>Lachnellula</taxon>
    </lineage>
</organism>
<dbReference type="PRINTS" id="PR00465">
    <property type="entry name" value="EP450IV"/>
</dbReference>
<evidence type="ECO:0000256" key="8">
    <source>
        <dbReference type="SAM" id="Phobius"/>
    </source>
</evidence>
<dbReference type="GO" id="GO:0005506">
    <property type="term" value="F:iron ion binding"/>
    <property type="evidence" value="ECO:0007669"/>
    <property type="project" value="InterPro"/>
</dbReference>
<dbReference type="EMBL" id="QGMF01000641">
    <property type="protein sequence ID" value="TVY14663.1"/>
    <property type="molecule type" value="Genomic_DNA"/>
</dbReference>
<accession>A0A8T9B8F5</accession>
<dbReference type="GO" id="GO:0016705">
    <property type="term" value="F:oxidoreductase activity, acting on paired donors, with incorporation or reduction of molecular oxygen"/>
    <property type="evidence" value="ECO:0007669"/>
    <property type="project" value="InterPro"/>
</dbReference>
<dbReference type="SUPFAM" id="SSF48264">
    <property type="entry name" value="Cytochrome P450"/>
    <property type="match status" value="1"/>
</dbReference>
<keyword evidence="4" id="KW-0560">Oxidoreductase</keyword>
<gene>
    <name evidence="9" type="primary">P450-4</name>
    <name evidence="9" type="ORF">LARI1_G008134</name>
</gene>
<dbReference type="InterPro" id="IPR002403">
    <property type="entry name" value="Cyt_P450_E_grp-IV"/>
</dbReference>
<dbReference type="PANTHER" id="PTHR46206:SF6">
    <property type="entry name" value="CYTOCHROME P450 MONOOXYGENASE AN1598-RELATED"/>
    <property type="match status" value="1"/>
</dbReference>
<dbReference type="CDD" id="cd11041">
    <property type="entry name" value="CYP503A1-like"/>
    <property type="match status" value="1"/>
</dbReference>
<protein>
    <submittedName>
        <fullName evidence="9">Ent-kaurene oxidase P450</fullName>
    </submittedName>
</protein>
<comment type="cofactor">
    <cofactor evidence="1 7">
        <name>heme</name>
        <dbReference type="ChEBI" id="CHEBI:30413"/>
    </cofactor>
</comment>
<evidence type="ECO:0000256" key="1">
    <source>
        <dbReference type="ARBA" id="ARBA00001971"/>
    </source>
</evidence>
<feature type="binding site" description="axial binding residue" evidence="7">
    <location>
        <position position="458"/>
    </location>
    <ligand>
        <name>heme</name>
        <dbReference type="ChEBI" id="CHEBI:30413"/>
    </ligand>
    <ligandPart>
        <name>Fe</name>
        <dbReference type="ChEBI" id="CHEBI:18248"/>
    </ligandPart>
</feature>
<keyword evidence="8" id="KW-1133">Transmembrane helix</keyword>
<dbReference type="Proteomes" id="UP000469559">
    <property type="component" value="Unassembled WGS sequence"/>
</dbReference>
<evidence type="ECO:0000256" key="5">
    <source>
        <dbReference type="ARBA" id="ARBA00023004"/>
    </source>
</evidence>
<comment type="caution">
    <text evidence="9">The sequence shown here is derived from an EMBL/GenBank/DDBJ whole genome shotgun (WGS) entry which is preliminary data.</text>
</comment>
<proteinExistence type="inferred from homology"/>
<dbReference type="Pfam" id="PF00067">
    <property type="entry name" value="p450"/>
    <property type="match status" value="1"/>
</dbReference>
<dbReference type="PANTHER" id="PTHR46206">
    <property type="entry name" value="CYTOCHROME P450"/>
    <property type="match status" value="1"/>
</dbReference>
<dbReference type="InterPro" id="IPR036396">
    <property type="entry name" value="Cyt_P450_sf"/>
</dbReference>
<comment type="similarity">
    <text evidence="2">Belongs to the cytochrome P450 family.</text>
</comment>
<keyword evidence="3 7" id="KW-0479">Metal-binding</keyword>
<evidence type="ECO:0000313" key="9">
    <source>
        <dbReference type="EMBL" id="TVY14663.1"/>
    </source>
</evidence>
<dbReference type="InterPro" id="IPR001128">
    <property type="entry name" value="Cyt_P450"/>
</dbReference>
<evidence type="ECO:0000256" key="6">
    <source>
        <dbReference type="ARBA" id="ARBA00023033"/>
    </source>
</evidence>
<keyword evidence="7" id="KW-0349">Heme</keyword>
<evidence type="ECO:0000256" key="2">
    <source>
        <dbReference type="ARBA" id="ARBA00010617"/>
    </source>
</evidence>
<dbReference type="GO" id="GO:0020037">
    <property type="term" value="F:heme binding"/>
    <property type="evidence" value="ECO:0007669"/>
    <property type="project" value="InterPro"/>
</dbReference>
<keyword evidence="8" id="KW-0472">Membrane</keyword>